<feature type="transmembrane region" description="Helical" evidence="1">
    <location>
        <begin position="71"/>
        <end position="91"/>
    </location>
</feature>
<proteinExistence type="predicted"/>
<dbReference type="InterPro" id="IPR021354">
    <property type="entry name" value="DUF2975"/>
</dbReference>
<dbReference type="RefSeq" id="WP_133156085.1">
    <property type="nucleotide sequence ID" value="NZ_CP037867.1"/>
</dbReference>
<organism evidence="2 3">
    <name type="scientific">Hydrogenophaga pseudoflava</name>
    <name type="common">Pseudomonas carboxydoflava</name>
    <dbReference type="NCBI Taxonomy" id="47421"/>
    <lineage>
        <taxon>Bacteria</taxon>
        <taxon>Pseudomonadati</taxon>
        <taxon>Pseudomonadota</taxon>
        <taxon>Betaproteobacteria</taxon>
        <taxon>Burkholderiales</taxon>
        <taxon>Comamonadaceae</taxon>
        <taxon>Hydrogenophaga</taxon>
    </lineage>
</organism>
<dbReference type="AlphaFoldDB" id="A0A4P6WYQ4"/>
<evidence type="ECO:0000256" key="1">
    <source>
        <dbReference type="SAM" id="Phobius"/>
    </source>
</evidence>
<sequence length="187" mass="19796">MNTAESHPVPTSSQRVRRISRWMVAACWALLVTLPLALVVYWATASEAMLAGHANLPAQAIAAPLALWQRIAGAAVMALPLGLLLAGVWQARRCFGMFAQGQVFTLQATALLGRFAGWVAWAALASMLAGSATSVLLTLNNPPGQRHLSVGIGSDLVFTLFFAGLVWLMAAVIAQGQTLAEENEGFV</sequence>
<feature type="transmembrane region" description="Helical" evidence="1">
    <location>
        <begin position="22"/>
        <end position="43"/>
    </location>
</feature>
<accession>A0A4P6WYQ4</accession>
<dbReference type="Pfam" id="PF11188">
    <property type="entry name" value="DUF2975"/>
    <property type="match status" value="1"/>
</dbReference>
<dbReference type="EMBL" id="CP037867">
    <property type="protein sequence ID" value="QBM27298.1"/>
    <property type="molecule type" value="Genomic_DNA"/>
</dbReference>
<keyword evidence="3" id="KW-1185">Reference proteome</keyword>
<keyword evidence="1" id="KW-1133">Transmembrane helix</keyword>
<protein>
    <recommendedName>
        <fullName evidence="4">DUF2975 domain-containing protein</fullName>
    </recommendedName>
</protein>
<evidence type="ECO:0000313" key="2">
    <source>
        <dbReference type="EMBL" id="QBM27298.1"/>
    </source>
</evidence>
<evidence type="ECO:0000313" key="3">
    <source>
        <dbReference type="Proteomes" id="UP000293912"/>
    </source>
</evidence>
<name>A0A4P6WYQ4_HYDPS</name>
<reference evidence="2 3" key="1">
    <citation type="submission" date="2019-03" db="EMBL/GenBank/DDBJ databases">
        <authorList>
            <person name="Sebastian G."/>
            <person name="Baumann P."/>
            <person name="Ruckert C."/>
            <person name="Kalinowski J."/>
            <person name="Nebel B."/>
            <person name="Takors R."/>
            <person name="Blombach B."/>
        </authorList>
    </citation>
    <scope>NUCLEOTIDE SEQUENCE [LARGE SCALE GENOMIC DNA]</scope>
    <source>
        <strain evidence="2 3">DSM 1084</strain>
    </source>
</reference>
<keyword evidence="1" id="KW-0812">Transmembrane</keyword>
<evidence type="ECO:0008006" key="4">
    <source>
        <dbReference type="Google" id="ProtNLM"/>
    </source>
</evidence>
<feature type="transmembrane region" description="Helical" evidence="1">
    <location>
        <begin position="111"/>
        <end position="136"/>
    </location>
</feature>
<dbReference type="Proteomes" id="UP000293912">
    <property type="component" value="Chromosome"/>
</dbReference>
<keyword evidence="1" id="KW-0472">Membrane</keyword>
<gene>
    <name evidence="2" type="ORF">HPF_06350</name>
</gene>
<dbReference type="KEGG" id="hpse:HPF_06350"/>
<feature type="transmembrane region" description="Helical" evidence="1">
    <location>
        <begin position="156"/>
        <end position="174"/>
    </location>
</feature>